<keyword evidence="2" id="KW-0597">Phosphoprotein</keyword>
<evidence type="ECO:0000313" key="6">
    <source>
        <dbReference type="Proteomes" id="UP000799118"/>
    </source>
</evidence>
<dbReference type="PANTHER" id="PTHR43439">
    <property type="entry name" value="PHENYLACETATE-COENZYME A LIGASE"/>
    <property type="match status" value="1"/>
</dbReference>
<proteinExistence type="predicted"/>
<dbReference type="Gene3D" id="1.10.1200.10">
    <property type="entry name" value="ACP-like"/>
    <property type="match status" value="1"/>
</dbReference>
<dbReference type="InterPro" id="IPR051414">
    <property type="entry name" value="Adenylate-forming_Reductase"/>
</dbReference>
<evidence type="ECO:0000256" key="1">
    <source>
        <dbReference type="ARBA" id="ARBA00022450"/>
    </source>
</evidence>
<dbReference type="InterPro" id="IPR036736">
    <property type="entry name" value="ACP-like_sf"/>
</dbReference>
<gene>
    <name evidence="5" type="ORF">BT96DRAFT_976260</name>
</gene>
<dbReference type="InterPro" id="IPR042099">
    <property type="entry name" value="ANL_N_sf"/>
</dbReference>
<dbReference type="Pfam" id="PF23562">
    <property type="entry name" value="AMP-binding_C_3"/>
    <property type="match status" value="1"/>
</dbReference>
<evidence type="ECO:0000313" key="5">
    <source>
        <dbReference type="EMBL" id="KAE9398741.1"/>
    </source>
</evidence>
<reference evidence="5" key="1">
    <citation type="journal article" date="2019" name="Environ. Microbiol.">
        <title>Fungal ecological strategies reflected in gene transcription - a case study of two litter decomposers.</title>
        <authorList>
            <person name="Barbi F."/>
            <person name="Kohler A."/>
            <person name="Barry K."/>
            <person name="Baskaran P."/>
            <person name="Daum C."/>
            <person name="Fauchery L."/>
            <person name="Ihrmark K."/>
            <person name="Kuo A."/>
            <person name="LaButti K."/>
            <person name="Lipzen A."/>
            <person name="Morin E."/>
            <person name="Grigoriev I.V."/>
            <person name="Henrissat B."/>
            <person name="Lindahl B."/>
            <person name="Martin F."/>
        </authorList>
    </citation>
    <scope>NUCLEOTIDE SEQUENCE</scope>
    <source>
        <strain evidence="5">JB14</strain>
    </source>
</reference>
<dbReference type="SUPFAM" id="SSF56801">
    <property type="entry name" value="Acetyl-CoA synthetase-like"/>
    <property type="match status" value="1"/>
</dbReference>
<feature type="non-terminal residue" evidence="5">
    <location>
        <position position="1"/>
    </location>
</feature>
<accession>A0A6A4HMB3</accession>
<dbReference type="Pfam" id="PF07993">
    <property type="entry name" value="NAD_binding_4"/>
    <property type="match status" value="1"/>
</dbReference>
<sequence length="1034" mass="115621">MLIASPPNTQALSSKTFHPPPLDGSLTLPQIYDWHARNTPNHRLFVFANDDRTLRNIYWPEAVNAIWTDTITYFTMIMSVIRANFIVFPISPRNSAQAVAHLISKVSVDHVLVGHDPSMHALVKDALEIVKMSSPLTSEVPSVSPIPIFEDLFLLKSSPNVEDLPIKRRNPDDIIMYLHSSGSTAYPKPIAWTNHRLAQLSLIPWFGEQDLCNKVLSLHVMPMYHGMGILQLCWTASSGLVLAAFQPKSPAILPTPQTLFEAAMSTNSDIVFCVPFFIEAWSRIPAYINWLSTRVGVLYGGGPLNKEAGDFLTSKGVSIFVLYGSTEGGIMSPILPARVKYDWEYFRFPELVTPHMVPYGDDTFEFVMVSNEFCRPSVLNTQINGIDAYATSDLLLAHPTKSGYWRVFGRTDDQIIHSTGEKTNPGPLENMLNQDPHVEAAVMFGQGRFQAGVIVEPKSPFQFDPSSEDELSQFRNKIWPSVEQMNSFAPQHSRIFKEMIVVARPSKPFTYTAKNTARRQAILNHYQQEIETTYQAVEETTQSNIPAPSEWSSMTTKDFVHAVVAQVLSPHKVQDFDDIFQHGCDSLQATWIRNSLQRALRDAAKIDTRQSTSNFVYDYPSVDALSEYCSSIIAGEVYSSDSKAQKLKLMHHMVVKYSQDILAPSKTTQKTPYEKVVLLTGSTGALGSHILGELLKSDGIKKIYALNRKSVDDLHTRQAAAFIERGMDGQLKALLSERLTIIEGDTSVDGMGVDKQMYDEMADSVTHVIHNAWRVDFNLGLVSFESHIRGLRKLVDFSIASQAIFLFTSSIGVLLGVSADAETPHEGPIPADYALSNGYTQSKWVSEQILEAARRDAGLNYLNIRVGQLTGGINGMWNAKEWVPTMIQISNVLGCLPSDNKDVSWIPVHHAAAAFMELLDYGPSYDKQHIHLIHPYPVRWSSLVNVFSTELGIKVVPYQDWLAKLLEERELAGNHLVPFFRGVSTDSPENREAFGMANAERTWVSSAILREHIGIIGEMDVKSWLGYWRKIGVL</sequence>
<name>A0A6A4HMB3_9AGAR</name>
<evidence type="ECO:0000256" key="2">
    <source>
        <dbReference type="ARBA" id="ARBA00022553"/>
    </source>
</evidence>
<dbReference type="Gene3D" id="3.40.50.720">
    <property type="entry name" value="NAD(P)-binding Rossmann-like Domain"/>
    <property type="match status" value="1"/>
</dbReference>
<dbReference type="InterPro" id="IPR000873">
    <property type="entry name" value="AMP-dep_synth/lig_dom"/>
</dbReference>
<keyword evidence="1" id="KW-0596">Phosphopantetheine</keyword>
<feature type="domain" description="Thioester reductase (TE)" evidence="4">
    <location>
        <begin position="679"/>
        <end position="914"/>
    </location>
</feature>
<dbReference type="Pfam" id="PF00501">
    <property type="entry name" value="AMP-binding"/>
    <property type="match status" value="1"/>
</dbReference>
<evidence type="ECO:0000259" key="3">
    <source>
        <dbReference type="Pfam" id="PF00501"/>
    </source>
</evidence>
<feature type="domain" description="AMP-dependent synthetase/ligase" evidence="3">
    <location>
        <begin position="71"/>
        <end position="335"/>
    </location>
</feature>
<dbReference type="OrthoDB" id="429813at2759"/>
<dbReference type="Gene3D" id="3.40.50.12780">
    <property type="entry name" value="N-terminal domain of ligase-like"/>
    <property type="match status" value="1"/>
</dbReference>
<organism evidence="5 6">
    <name type="scientific">Gymnopus androsaceus JB14</name>
    <dbReference type="NCBI Taxonomy" id="1447944"/>
    <lineage>
        <taxon>Eukaryota</taxon>
        <taxon>Fungi</taxon>
        <taxon>Dikarya</taxon>
        <taxon>Basidiomycota</taxon>
        <taxon>Agaricomycotina</taxon>
        <taxon>Agaricomycetes</taxon>
        <taxon>Agaricomycetidae</taxon>
        <taxon>Agaricales</taxon>
        <taxon>Marasmiineae</taxon>
        <taxon>Omphalotaceae</taxon>
        <taxon>Gymnopus</taxon>
    </lineage>
</organism>
<dbReference type="EMBL" id="ML769478">
    <property type="protein sequence ID" value="KAE9398741.1"/>
    <property type="molecule type" value="Genomic_DNA"/>
</dbReference>
<dbReference type="AlphaFoldDB" id="A0A6A4HMB3"/>
<dbReference type="Proteomes" id="UP000799118">
    <property type="component" value="Unassembled WGS sequence"/>
</dbReference>
<protein>
    <submittedName>
        <fullName evidence="5">Acetyl-CoA synthetase-like protein</fullName>
    </submittedName>
</protein>
<dbReference type="SUPFAM" id="SSF51735">
    <property type="entry name" value="NAD(P)-binding Rossmann-fold domains"/>
    <property type="match status" value="1"/>
</dbReference>
<dbReference type="PANTHER" id="PTHR43439:SF2">
    <property type="entry name" value="ENZYME, PUTATIVE (JCVI)-RELATED"/>
    <property type="match status" value="1"/>
</dbReference>
<keyword evidence="6" id="KW-1185">Reference proteome</keyword>
<dbReference type="InterPro" id="IPR036291">
    <property type="entry name" value="NAD(P)-bd_dom_sf"/>
</dbReference>
<dbReference type="InterPro" id="IPR013120">
    <property type="entry name" value="FAR_NAD-bd"/>
</dbReference>
<evidence type="ECO:0000259" key="4">
    <source>
        <dbReference type="Pfam" id="PF07993"/>
    </source>
</evidence>